<reference evidence="1" key="1">
    <citation type="submission" date="2022-07" db="EMBL/GenBank/DDBJ databases">
        <title>Genetic diversity of Erwinia pyrifoliae.</title>
        <authorList>
            <person name="Park D.S."/>
            <person name="Ham H."/>
        </authorList>
    </citation>
    <scope>NUCLEOTIDE SEQUENCE</scope>
    <source>
        <strain evidence="1">CP201486</strain>
    </source>
</reference>
<gene>
    <name evidence="1" type="ORF">NYP84_00270</name>
</gene>
<dbReference type="Proteomes" id="UP001058553">
    <property type="component" value="Chromosome"/>
</dbReference>
<proteinExistence type="predicted"/>
<keyword evidence="2" id="KW-1185">Reference proteome</keyword>
<organism evidence="1 2">
    <name type="scientific">Erwinia pyrifoliae</name>
    <dbReference type="NCBI Taxonomy" id="79967"/>
    <lineage>
        <taxon>Bacteria</taxon>
        <taxon>Pseudomonadati</taxon>
        <taxon>Pseudomonadota</taxon>
        <taxon>Gammaproteobacteria</taxon>
        <taxon>Enterobacterales</taxon>
        <taxon>Erwiniaceae</taxon>
        <taxon>Erwinia</taxon>
    </lineage>
</organism>
<dbReference type="RefSeq" id="WP_012666450.1">
    <property type="nucleotide sequence ID" value="NZ_CP023567.1"/>
</dbReference>
<dbReference type="GeneID" id="92238778"/>
<name>A0ABY5X8L9_ERWPY</name>
<accession>A0ABY5X8L9</accession>
<evidence type="ECO:0000313" key="1">
    <source>
        <dbReference type="EMBL" id="UWS33708.1"/>
    </source>
</evidence>
<evidence type="ECO:0000313" key="2">
    <source>
        <dbReference type="Proteomes" id="UP001058553"/>
    </source>
</evidence>
<sequence length="69" mass="7617">MKTMPLCDAICRVEQAQGVLSVWMEMGIFNRTLSPRMVGALITLLEGVPEAMNAANSELVDYMKREGKA</sequence>
<protein>
    <submittedName>
        <fullName evidence="1">Uncharacterized protein</fullName>
    </submittedName>
</protein>
<dbReference type="EMBL" id="CP103445">
    <property type="protein sequence ID" value="UWS33708.1"/>
    <property type="molecule type" value="Genomic_DNA"/>
</dbReference>